<reference evidence="1 2" key="1">
    <citation type="submission" date="2018-06" db="EMBL/GenBank/DDBJ databases">
        <authorList>
            <consortium name="Pathogen Informatics"/>
            <person name="Doyle S."/>
        </authorList>
    </citation>
    <scope>NUCLEOTIDE SEQUENCE [LARGE SCALE GENOMIC DNA]</scope>
    <source>
        <strain evidence="1 2">NCTC13156</strain>
    </source>
</reference>
<evidence type="ECO:0000313" key="1">
    <source>
        <dbReference type="EMBL" id="STQ88327.1"/>
    </source>
</evidence>
<evidence type="ECO:0000313" key="2">
    <source>
        <dbReference type="Proteomes" id="UP000255269"/>
    </source>
</evidence>
<gene>
    <name evidence="1" type="ORF">NCTC13156_01164</name>
</gene>
<sequence length="139" mass="16578">MENFKSFPNAKTPSYFALKDFFEITQKHKEFLKNEGDANGETVRFCFHKSPNDSLHVMLIYHPYKKQIPEQIFLYTDSYYLVLNGKMSLINLKTKERVILDQKNSFLGKVERNIPYQMEILSESILFMEIRERNVQEKI</sequence>
<dbReference type="AlphaFoldDB" id="A0A377Q0N7"/>
<dbReference type="Proteomes" id="UP000255269">
    <property type="component" value="Unassembled WGS sequence"/>
</dbReference>
<name>A0A377Q0N7_9HELI</name>
<accession>A0A377Q0N7</accession>
<evidence type="ECO:0008006" key="3">
    <source>
        <dbReference type="Google" id="ProtNLM"/>
    </source>
</evidence>
<organism evidence="1 2">
    <name type="scientific">Helicobacter pullorum</name>
    <dbReference type="NCBI Taxonomy" id="35818"/>
    <lineage>
        <taxon>Bacteria</taxon>
        <taxon>Pseudomonadati</taxon>
        <taxon>Campylobacterota</taxon>
        <taxon>Epsilonproteobacteria</taxon>
        <taxon>Campylobacterales</taxon>
        <taxon>Helicobacteraceae</taxon>
        <taxon>Helicobacter</taxon>
    </lineage>
</organism>
<protein>
    <recommendedName>
        <fullName evidence="3">Cupin</fullName>
    </recommendedName>
</protein>
<dbReference type="RefSeq" id="WP_115057021.1">
    <property type="nucleotide sequence ID" value="NZ_CAJFGW010000004.1"/>
</dbReference>
<proteinExistence type="predicted"/>
<dbReference type="EMBL" id="UGJF01000001">
    <property type="protein sequence ID" value="STQ88327.1"/>
    <property type="molecule type" value="Genomic_DNA"/>
</dbReference>